<proteinExistence type="predicted"/>
<keyword evidence="1" id="KW-0812">Transmembrane</keyword>
<evidence type="ECO:0000313" key="3">
    <source>
        <dbReference type="EMBL" id="MSS90008.1"/>
    </source>
</evidence>
<evidence type="ECO:0000313" key="4">
    <source>
        <dbReference type="Proteomes" id="UP000436047"/>
    </source>
</evidence>
<dbReference type="GO" id="GO:0000155">
    <property type="term" value="F:phosphorelay sensor kinase activity"/>
    <property type="evidence" value="ECO:0007669"/>
    <property type="project" value="InterPro"/>
</dbReference>
<feature type="transmembrane region" description="Helical" evidence="1">
    <location>
        <begin position="298"/>
        <end position="318"/>
    </location>
</feature>
<protein>
    <recommendedName>
        <fullName evidence="2">Signal transduction histidine kinase internal region domain-containing protein</fullName>
    </recommendedName>
</protein>
<dbReference type="Proteomes" id="UP000436047">
    <property type="component" value="Unassembled WGS sequence"/>
</dbReference>
<name>A0A6N7WKN3_9FIRM</name>
<gene>
    <name evidence="3" type="ORF">FYJ45_17485</name>
</gene>
<evidence type="ECO:0000259" key="2">
    <source>
        <dbReference type="Pfam" id="PF06580"/>
    </source>
</evidence>
<feature type="transmembrane region" description="Helical" evidence="1">
    <location>
        <begin position="32"/>
        <end position="51"/>
    </location>
</feature>
<dbReference type="EMBL" id="VUMI01000030">
    <property type="protein sequence ID" value="MSS90008.1"/>
    <property type="molecule type" value="Genomic_DNA"/>
</dbReference>
<reference evidence="3 4" key="1">
    <citation type="submission" date="2019-08" db="EMBL/GenBank/DDBJ databases">
        <title>In-depth cultivation of the pig gut microbiome towards novel bacterial diversity and tailored functional studies.</title>
        <authorList>
            <person name="Wylensek D."/>
            <person name="Hitch T.C.A."/>
            <person name="Clavel T."/>
        </authorList>
    </citation>
    <scope>NUCLEOTIDE SEQUENCE [LARGE SCALE GENOMIC DNA]</scope>
    <source>
        <strain evidence="3 4">WCA-389-WT-23B</strain>
    </source>
</reference>
<dbReference type="Gene3D" id="3.30.565.10">
    <property type="entry name" value="Histidine kinase-like ATPase, C-terminal domain"/>
    <property type="match status" value="1"/>
</dbReference>
<comment type="caution">
    <text evidence="3">The sequence shown here is derived from an EMBL/GenBank/DDBJ whole genome shotgun (WGS) entry which is preliminary data.</text>
</comment>
<evidence type="ECO:0000256" key="1">
    <source>
        <dbReference type="SAM" id="Phobius"/>
    </source>
</evidence>
<dbReference type="InterPro" id="IPR010559">
    <property type="entry name" value="Sig_transdc_His_kin_internal"/>
</dbReference>
<dbReference type="InterPro" id="IPR036890">
    <property type="entry name" value="HATPase_C_sf"/>
</dbReference>
<feature type="domain" description="Signal transduction histidine kinase internal region" evidence="2">
    <location>
        <begin position="388"/>
        <end position="465"/>
    </location>
</feature>
<dbReference type="PANTHER" id="PTHR34220:SF7">
    <property type="entry name" value="SENSOR HISTIDINE KINASE YPDA"/>
    <property type="match status" value="1"/>
</dbReference>
<sequence length="598" mass="68728">MMNKQKNPEAAVSAESVTGRKKQSFFQQSSRLFIGLIVFPTLLCWICYILFLNVHFTLRSLETQQLGLQNQLEQTENTMKGINDGIVHMLESNSEMTYYLNGLYDGPDMVYTIMKNIRPLWDSIGSCYPAVSEFHIYTDADVMLFETFRDVDSLPLSDTERENLYGSLFREILWKVDTSADGYPIFSSYQKVYNQSYSQCIGYLEICYNSGFFQNMSEVLRDMLYDSHAGYFCVYDGKEIYRSSDTAQEAVKIPEEDGVRLFWQSDTYCNALTLNGCNLRIIFTGKLFPTIFHSSDTFPILMISLLILLLLFCFFCFFKVIRRLSEKIYAFSSFLDKSAEGNLKEYQLSSEEKFAEIDTLVRSYNDLVHKNRILNERMMHMEALTQEARYQALQSQIHPHFIYGTLETIRMLAMANQDMDTASMIYSLSSLMRQSVEITSHASTLEKELSIVQDYMDIQQIRFSGALRYDVNADSSLLDLKLPPFTLQPIVENAIVYGISQTLDPGEILIRISRQVKGNTVCISISNTGNPMEPERLREVNSLLAGLTVPEAIRTQGNGIALNNILKRLQFLYPDRIDMKIEAEDIWTRVIIMIQETA</sequence>
<dbReference type="InterPro" id="IPR050640">
    <property type="entry name" value="Bact_2-comp_sensor_kinase"/>
</dbReference>
<keyword evidence="4" id="KW-1185">Reference proteome</keyword>
<dbReference type="SUPFAM" id="SSF55874">
    <property type="entry name" value="ATPase domain of HSP90 chaperone/DNA topoisomerase II/histidine kinase"/>
    <property type="match status" value="1"/>
</dbReference>
<keyword evidence="1" id="KW-0472">Membrane</keyword>
<dbReference type="AlphaFoldDB" id="A0A6N7WKN3"/>
<dbReference type="Pfam" id="PF06580">
    <property type="entry name" value="His_kinase"/>
    <property type="match status" value="1"/>
</dbReference>
<keyword evidence="1" id="KW-1133">Transmembrane helix</keyword>
<organism evidence="3 4">
    <name type="scientific">Eisenbergiella porci</name>
    <dbReference type="NCBI Taxonomy" id="2652274"/>
    <lineage>
        <taxon>Bacteria</taxon>
        <taxon>Bacillati</taxon>
        <taxon>Bacillota</taxon>
        <taxon>Clostridia</taxon>
        <taxon>Lachnospirales</taxon>
        <taxon>Lachnospiraceae</taxon>
        <taxon>Eisenbergiella</taxon>
    </lineage>
</organism>
<dbReference type="PANTHER" id="PTHR34220">
    <property type="entry name" value="SENSOR HISTIDINE KINASE YPDA"/>
    <property type="match status" value="1"/>
</dbReference>
<dbReference type="RefSeq" id="WP_154466179.1">
    <property type="nucleotide sequence ID" value="NZ_JAXDZL010000085.1"/>
</dbReference>
<accession>A0A6N7WKN3</accession>
<dbReference type="GeneID" id="86054834"/>
<dbReference type="GO" id="GO:0016020">
    <property type="term" value="C:membrane"/>
    <property type="evidence" value="ECO:0007669"/>
    <property type="project" value="InterPro"/>
</dbReference>